<evidence type="ECO:0000313" key="4">
    <source>
        <dbReference type="Proteomes" id="UP001221898"/>
    </source>
</evidence>
<dbReference type="CDD" id="cd00096">
    <property type="entry name" value="Ig"/>
    <property type="match status" value="1"/>
</dbReference>
<feature type="domain" description="Ig-like" evidence="2">
    <location>
        <begin position="28"/>
        <end position="105"/>
    </location>
</feature>
<feature type="region of interest" description="Disordered" evidence="1">
    <location>
        <begin position="111"/>
        <end position="175"/>
    </location>
</feature>
<dbReference type="InterPro" id="IPR013783">
    <property type="entry name" value="Ig-like_fold"/>
</dbReference>
<dbReference type="InterPro" id="IPR007110">
    <property type="entry name" value="Ig-like_dom"/>
</dbReference>
<dbReference type="PANTHER" id="PTHR21063">
    <property type="entry name" value="LFA-3"/>
    <property type="match status" value="1"/>
</dbReference>
<accession>A0AAD7R8P7</accession>
<dbReference type="PANTHER" id="PTHR21063:SF4">
    <property type="entry name" value="CD48 ANTIGEN-RELATED"/>
    <property type="match status" value="1"/>
</dbReference>
<dbReference type="EMBL" id="JAINUG010000446">
    <property type="protein sequence ID" value="KAJ8371547.1"/>
    <property type="molecule type" value="Genomic_DNA"/>
</dbReference>
<feature type="compositionally biased region" description="Basic residues" evidence="1">
    <location>
        <begin position="124"/>
        <end position="133"/>
    </location>
</feature>
<sequence length="194" mass="22097">MFQLTVYSTVSTPQIRLLNPNPDHVFRPQVTLFEALLQSNSSCSVLCSVENGREVTLSWQREGEMLSHTCSTDLNISLSLPLEIEDYNSTYSCVAENPVSNQTVPLNTEEFCPRYSAPTPMPQSRRKEKRKRVTQQSSDGAPVSLQSPDVDYKSVRIKPRSSPMQGNQSQEKKEERERNLYFNIVACHEIVFLH</sequence>
<protein>
    <recommendedName>
        <fullName evidence="2">Ig-like domain-containing protein</fullName>
    </recommendedName>
</protein>
<dbReference type="InterPro" id="IPR036179">
    <property type="entry name" value="Ig-like_dom_sf"/>
</dbReference>
<feature type="compositionally biased region" description="Polar residues" evidence="1">
    <location>
        <begin position="134"/>
        <end position="147"/>
    </location>
</feature>
<comment type="caution">
    <text evidence="3">The sequence shown here is derived from an EMBL/GenBank/DDBJ whole genome shotgun (WGS) entry which is preliminary data.</text>
</comment>
<organism evidence="3 4">
    <name type="scientific">Aldrovandia affinis</name>
    <dbReference type="NCBI Taxonomy" id="143900"/>
    <lineage>
        <taxon>Eukaryota</taxon>
        <taxon>Metazoa</taxon>
        <taxon>Chordata</taxon>
        <taxon>Craniata</taxon>
        <taxon>Vertebrata</taxon>
        <taxon>Euteleostomi</taxon>
        <taxon>Actinopterygii</taxon>
        <taxon>Neopterygii</taxon>
        <taxon>Teleostei</taxon>
        <taxon>Notacanthiformes</taxon>
        <taxon>Halosauridae</taxon>
        <taxon>Aldrovandia</taxon>
    </lineage>
</organism>
<name>A0AAD7R8P7_9TELE</name>
<reference evidence="3" key="1">
    <citation type="journal article" date="2023" name="Science">
        <title>Genome structures resolve the early diversification of teleost fishes.</title>
        <authorList>
            <person name="Parey E."/>
            <person name="Louis A."/>
            <person name="Montfort J."/>
            <person name="Bouchez O."/>
            <person name="Roques C."/>
            <person name="Iampietro C."/>
            <person name="Lluch J."/>
            <person name="Castinel A."/>
            <person name="Donnadieu C."/>
            <person name="Desvignes T."/>
            <person name="Floi Bucao C."/>
            <person name="Jouanno E."/>
            <person name="Wen M."/>
            <person name="Mejri S."/>
            <person name="Dirks R."/>
            <person name="Jansen H."/>
            <person name="Henkel C."/>
            <person name="Chen W.J."/>
            <person name="Zahm M."/>
            <person name="Cabau C."/>
            <person name="Klopp C."/>
            <person name="Thompson A.W."/>
            <person name="Robinson-Rechavi M."/>
            <person name="Braasch I."/>
            <person name="Lecointre G."/>
            <person name="Bobe J."/>
            <person name="Postlethwait J.H."/>
            <person name="Berthelot C."/>
            <person name="Roest Crollius H."/>
            <person name="Guiguen Y."/>
        </authorList>
    </citation>
    <scope>NUCLEOTIDE SEQUENCE</scope>
    <source>
        <strain evidence="3">NC1722</strain>
    </source>
</reference>
<evidence type="ECO:0000256" key="1">
    <source>
        <dbReference type="SAM" id="MobiDB-lite"/>
    </source>
</evidence>
<evidence type="ECO:0000259" key="2">
    <source>
        <dbReference type="PROSITE" id="PS50835"/>
    </source>
</evidence>
<proteinExistence type="predicted"/>
<dbReference type="Proteomes" id="UP001221898">
    <property type="component" value="Unassembled WGS sequence"/>
</dbReference>
<dbReference type="AlphaFoldDB" id="A0AAD7R8P7"/>
<gene>
    <name evidence="3" type="ORF">AAFF_G00307480</name>
</gene>
<dbReference type="Gene3D" id="2.60.40.10">
    <property type="entry name" value="Immunoglobulins"/>
    <property type="match status" value="1"/>
</dbReference>
<dbReference type="PROSITE" id="PS50835">
    <property type="entry name" value="IG_LIKE"/>
    <property type="match status" value="1"/>
</dbReference>
<dbReference type="SUPFAM" id="SSF48726">
    <property type="entry name" value="Immunoglobulin"/>
    <property type="match status" value="1"/>
</dbReference>
<evidence type="ECO:0000313" key="3">
    <source>
        <dbReference type="EMBL" id="KAJ8371547.1"/>
    </source>
</evidence>
<keyword evidence="4" id="KW-1185">Reference proteome</keyword>